<gene>
    <name evidence="4" type="ORF">UMAG_03015</name>
</gene>
<dbReference type="InterPro" id="IPR045099">
    <property type="entry name" value="PITH1-like"/>
</dbReference>
<dbReference type="PANTHER" id="PTHR12175">
    <property type="entry name" value="AD039 HT014 THIOREDOXIN FAMILY TRP26"/>
    <property type="match status" value="1"/>
</dbReference>
<proteinExistence type="inferred from homology"/>
<evidence type="ECO:0000256" key="2">
    <source>
        <dbReference type="SAM" id="MobiDB-lite"/>
    </source>
</evidence>
<reference evidence="4 5" key="1">
    <citation type="journal article" date="2006" name="Nature">
        <title>Insights from the genome of the biotrophic fungal plant pathogen Ustilago maydis.</title>
        <authorList>
            <person name="Kamper J."/>
            <person name="Kahmann R."/>
            <person name="Bolker M."/>
            <person name="Ma L.J."/>
            <person name="Brefort T."/>
            <person name="Saville B.J."/>
            <person name="Banuett F."/>
            <person name="Kronstad J.W."/>
            <person name="Gold S.E."/>
            <person name="Muller O."/>
            <person name="Perlin M.H."/>
            <person name="Wosten H.A."/>
            <person name="de Vries R."/>
            <person name="Ruiz-Herrera J."/>
            <person name="Reynaga-Pena C.G."/>
            <person name="Snetselaar K."/>
            <person name="McCann M."/>
            <person name="Perez-Martin J."/>
            <person name="Feldbrugge M."/>
            <person name="Basse C.W."/>
            <person name="Steinberg G."/>
            <person name="Ibeas J.I."/>
            <person name="Holloman W."/>
            <person name="Guzman P."/>
            <person name="Farman M."/>
            <person name="Stajich J.E."/>
            <person name="Sentandreu R."/>
            <person name="Gonzalez-Prieto J.M."/>
            <person name="Kennell J.C."/>
            <person name="Molina L."/>
            <person name="Schirawski J."/>
            <person name="Mendoza-Mendoza A."/>
            <person name="Greilinger D."/>
            <person name="Munch K."/>
            <person name="Rossel N."/>
            <person name="Scherer M."/>
            <person name="Vranes M."/>
            <person name="Ladendorf O."/>
            <person name="Vincon V."/>
            <person name="Fuchs U."/>
            <person name="Sandrock B."/>
            <person name="Meng S."/>
            <person name="Ho E.C."/>
            <person name="Cahill M.J."/>
            <person name="Boyce K.J."/>
            <person name="Klose J."/>
            <person name="Klosterman S.J."/>
            <person name="Deelstra H.J."/>
            <person name="Ortiz-Castellanos L."/>
            <person name="Li W."/>
            <person name="Sanchez-Alonso P."/>
            <person name="Schreier P.H."/>
            <person name="Hauser-Hahn I."/>
            <person name="Vaupel M."/>
            <person name="Koopmann E."/>
            <person name="Friedrich G."/>
            <person name="Voss H."/>
            <person name="Schluter T."/>
            <person name="Margolis J."/>
            <person name="Platt D."/>
            <person name="Swimmer C."/>
            <person name="Gnirke A."/>
            <person name="Chen F."/>
            <person name="Vysotskaia V."/>
            <person name="Mannhaupt G."/>
            <person name="Guldener U."/>
            <person name="Munsterkotter M."/>
            <person name="Haase D."/>
            <person name="Oesterheld M."/>
            <person name="Mewes H.W."/>
            <person name="Mauceli E.W."/>
            <person name="DeCaprio D."/>
            <person name="Wade C.M."/>
            <person name="Butler J."/>
            <person name="Young S."/>
            <person name="Jaffe D.B."/>
            <person name="Calvo S."/>
            <person name="Nusbaum C."/>
            <person name="Galagan J."/>
            <person name="Birren B.W."/>
        </authorList>
    </citation>
    <scope>NUCLEOTIDE SEQUENCE [LARGE SCALE GENOMIC DNA]</scope>
    <source>
        <strain evidence="5">DSM 14603 / FGSC 9021 / UM521</strain>
    </source>
</reference>
<dbReference type="OMA" id="RLVFKPW"/>
<name>A0A0D1DZN5_MYCMD</name>
<dbReference type="InterPro" id="IPR037047">
    <property type="entry name" value="PITH_dom_sf"/>
</dbReference>
<evidence type="ECO:0000313" key="4">
    <source>
        <dbReference type="EMBL" id="KIS69036.1"/>
    </source>
</evidence>
<dbReference type="VEuPathDB" id="FungiDB:UMAG_03015"/>
<dbReference type="GO" id="GO:0005634">
    <property type="term" value="C:nucleus"/>
    <property type="evidence" value="ECO:0000318"/>
    <property type="project" value="GO_Central"/>
</dbReference>
<feature type="domain" description="PITH" evidence="3">
    <location>
        <begin position="22"/>
        <end position="204"/>
    </location>
</feature>
<dbReference type="GeneID" id="23563605"/>
<evidence type="ECO:0000313" key="5">
    <source>
        <dbReference type="Proteomes" id="UP000000561"/>
    </source>
</evidence>
<feature type="compositionally biased region" description="Basic and acidic residues" evidence="2">
    <location>
        <begin position="13"/>
        <end position="27"/>
    </location>
</feature>
<dbReference type="SUPFAM" id="SSF49785">
    <property type="entry name" value="Galactose-binding domain-like"/>
    <property type="match status" value="1"/>
</dbReference>
<evidence type="ECO:0000259" key="3">
    <source>
        <dbReference type="PROSITE" id="PS51532"/>
    </source>
</evidence>
<dbReference type="AlphaFoldDB" id="A0A0D1DZN5"/>
<dbReference type="FunCoup" id="A0A0D1DZN5">
    <property type="interactions" value="499"/>
</dbReference>
<evidence type="ECO:0000256" key="1">
    <source>
        <dbReference type="ARBA" id="ARBA00025788"/>
    </source>
</evidence>
<feature type="region of interest" description="Disordered" evidence="2">
    <location>
        <begin position="1"/>
        <end position="30"/>
    </location>
</feature>
<dbReference type="InterPro" id="IPR010400">
    <property type="entry name" value="PITH_dom"/>
</dbReference>
<dbReference type="Pfam" id="PF06201">
    <property type="entry name" value="PITH"/>
    <property type="match status" value="1"/>
</dbReference>
<dbReference type="KEGG" id="uma:UMAG_03015"/>
<accession>A0A0D1DZN5</accession>
<dbReference type="Gene3D" id="2.60.120.470">
    <property type="entry name" value="PITH domain"/>
    <property type="match status" value="1"/>
</dbReference>
<sequence length="226" mass="24762">MSHNHTHTGACGQHHDHDDDSHVKPDQGDQDLLYSSIDRDRVIALNESVAGSAAATIKSWQHRTDPQPELISDTDDQLIIHIPFTSSVKLSTFLFRPSSQPLLTPSVIKLYKNLHDNSINFDDISSLPDTKIVTKLESIPTVQDTTQIINFPLHAVKWANTDAITIFVESSLGGQQSGIQFLGFKGKSSGYSRAAPQNIVYESAPQLKDHSKLGADSLSSTHGFGH</sequence>
<dbReference type="PROSITE" id="PS51532">
    <property type="entry name" value="PITH"/>
    <property type="match status" value="1"/>
</dbReference>
<organism evidence="4 5">
    <name type="scientific">Mycosarcoma maydis</name>
    <name type="common">Corn smut fungus</name>
    <name type="synonym">Ustilago maydis</name>
    <dbReference type="NCBI Taxonomy" id="5270"/>
    <lineage>
        <taxon>Eukaryota</taxon>
        <taxon>Fungi</taxon>
        <taxon>Dikarya</taxon>
        <taxon>Basidiomycota</taxon>
        <taxon>Ustilaginomycotina</taxon>
        <taxon>Ustilaginomycetes</taxon>
        <taxon>Ustilaginales</taxon>
        <taxon>Ustilaginaceae</taxon>
        <taxon>Mycosarcoma</taxon>
    </lineage>
</organism>
<dbReference type="EMBL" id="CM003146">
    <property type="protein sequence ID" value="KIS69036.1"/>
    <property type="molecule type" value="Genomic_DNA"/>
</dbReference>
<keyword evidence="5" id="KW-1185">Reference proteome</keyword>
<dbReference type="InterPro" id="IPR008979">
    <property type="entry name" value="Galactose-bd-like_sf"/>
</dbReference>
<dbReference type="RefSeq" id="XP_011389395.1">
    <property type="nucleotide sequence ID" value="XM_011391093.1"/>
</dbReference>
<protein>
    <recommendedName>
        <fullName evidence="3">PITH domain-containing protein</fullName>
    </recommendedName>
</protein>
<dbReference type="OrthoDB" id="2635at2759"/>
<dbReference type="Proteomes" id="UP000000561">
    <property type="component" value="Chromosome 7"/>
</dbReference>
<dbReference type="PANTHER" id="PTHR12175:SF1">
    <property type="entry name" value="PITH DOMAIN-CONTAINING PROTEIN 1"/>
    <property type="match status" value="1"/>
</dbReference>
<dbReference type="InParanoid" id="A0A0D1DZN5"/>
<dbReference type="eggNOG" id="KOG1730">
    <property type="taxonomic scope" value="Eukaryota"/>
</dbReference>
<comment type="similarity">
    <text evidence="1">Belongs to the PITHD1 family.</text>
</comment>
<dbReference type="GO" id="GO:0005737">
    <property type="term" value="C:cytoplasm"/>
    <property type="evidence" value="ECO:0007669"/>
    <property type="project" value="UniProtKB-ARBA"/>
</dbReference>